<evidence type="ECO:0000259" key="2">
    <source>
        <dbReference type="PROSITE" id="PS51352"/>
    </source>
</evidence>
<keyword evidence="1" id="KW-1133">Transmembrane helix</keyword>
<keyword evidence="1" id="KW-0812">Transmembrane</keyword>
<dbReference type="EMBL" id="JAAPAO010000445">
    <property type="protein sequence ID" value="KAF4659639.1"/>
    <property type="molecule type" value="Genomic_DNA"/>
</dbReference>
<dbReference type="InterPro" id="IPR036249">
    <property type="entry name" value="Thioredoxin-like_sf"/>
</dbReference>
<dbReference type="Proteomes" id="UP000591131">
    <property type="component" value="Unassembled WGS sequence"/>
</dbReference>
<feature type="domain" description="Thioredoxin" evidence="2">
    <location>
        <begin position="1"/>
        <end position="165"/>
    </location>
</feature>
<dbReference type="Pfam" id="PF13905">
    <property type="entry name" value="Thioredoxin_8"/>
    <property type="match status" value="1"/>
</dbReference>
<dbReference type="PANTHER" id="PTHR46762">
    <property type="entry name" value="NUCLEOREDOXIN-LIKE PROTEIN 2"/>
    <property type="match status" value="1"/>
</dbReference>
<dbReference type="InterPro" id="IPR013766">
    <property type="entry name" value="Thioredoxin_domain"/>
</dbReference>
<name>A0A7J6LK23_PERCH</name>
<protein>
    <recommendedName>
        <fullName evidence="2">Thioredoxin domain-containing protein</fullName>
    </recommendedName>
</protein>
<keyword evidence="4" id="KW-1185">Reference proteome</keyword>
<feature type="transmembrane region" description="Helical" evidence="1">
    <location>
        <begin position="244"/>
        <end position="266"/>
    </location>
</feature>
<accession>A0A7J6LK23</accession>
<evidence type="ECO:0000313" key="3">
    <source>
        <dbReference type="EMBL" id="KAF4659639.1"/>
    </source>
</evidence>
<gene>
    <name evidence="3" type="ORF">FOL47_007494</name>
</gene>
<comment type="caution">
    <text evidence="3">The sequence shown here is derived from an EMBL/GenBank/DDBJ whole genome shotgun (WGS) entry which is preliminary data.</text>
</comment>
<dbReference type="OrthoDB" id="409136at2759"/>
<keyword evidence="1" id="KW-0472">Membrane</keyword>
<reference evidence="3 4" key="1">
    <citation type="submission" date="2020-04" db="EMBL/GenBank/DDBJ databases">
        <title>Perkinsus chesapeaki whole genome sequence.</title>
        <authorList>
            <person name="Bogema D.R."/>
        </authorList>
    </citation>
    <scope>NUCLEOTIDE SEQUENCE [LARGE SCALE GENOMIC DNA]</scope>
    <source>
        <strain evidence="3">ATCC PRA-425</strain>
    </source>
</reference>
<dbReference type="InterPro" id="IPR012336">
    <property type="entry name" value="Thioredoxin-like_fold"/>
</dbReference>
<dbReference type="Gene3D" id="3.40.30.10">
    <property type="entry name" value="Glutaredoxin"/>
    <property type="match status" value="1"/>
</dbReference>
<dbReference type="PANTHER" id="PTHR46762:SF1">
    <property type="entry name" value="NUCLEOREDOXIN-LIKE PROTEIN 2"/>
    <property type="match status" value="1"/>
</dbReference>
<dbReference type="GO" id="GO:0045494">
    <property type="term" value="P:photoreceptor cell maintenance"/>
    <property type="evidence" value="ECO:0007669"/>
    <property type="project" value="InterPro"/>
</dbReference>
<organism evidence="3 4">
    <name type="scientific">Perkinsus chesapeaki</name>
    <name type="common">Clam parasite</name>
    <name type="synonym">Perkinsus andrewsi</name>
    <dbReference type="NCBI Taxonomy" id="330153"/>
    <lineage>
        <taxon>Eukaryota</taxon>
        <taxon>Sar</taxon>
        <taxon>Alveolata</taxon>
        <taxon>Perkinsozoa</taxon>
        <taxon>Perkinsea</taxon>
        <taxon>Perkinsida</taxon>
        <taxon>Perkinsidae</taxon>
        <taxon>Perkinsus</taxon>
    </lineage>
</organism>
<evidence type="ECO:0000256" key="1">
    <source>
        <dbReference type="SAM" id="Phobius"/>
    </source>
</evidence>
<sequence length="297" mass="32511">MSASLLAGKTLLKQDGSAVSADDVMLKKDIIALYFAAHWCPDCTAFTPTLNKFYEDVKAKDPNKLEIVFVSSDKSENEQVAYHQNDMADWLRVPFNDKRTRAMLKKEYGVCAKKEMDDLGMSDSQRKSGIPTLVVLSKNRRTVKVFDAGTDIEKYGDAAVERPTGDKTVARDGDSRVGAPATTPVNIETDPLDCGEHGAWSAVALACICGEGWITDEADEFPCSSKVGESKLSSSKKESGGGGVALAIILVILVICAGAVIAWRYFRLRGMPYSWAFWKLPRFSSHSRSMSFAPGRF</sequence>
<dbReference type="SUPFAM" id="SSF52833">
    <property type="entry name" value="Thioredoxin-like"/>
    <property type="match status" value="1"/>
</dbReference>
<evidence type="ECO:0000313" key="4">
    <source>
        <dbReference type="Proteomes" id="UP000591131"/>
    </source>
</evidence>
<dbReference type="InterPro" id="IPR029519">
    <property type="entry name" value="RdCVF2"/>
</dbReference>
<dbReference type="PROSITE" id="PS51352">
    <property type="entry name" value="THIOREDOXIN_2"/>
    <property type="match status" value="1"/>
</dbReference>
<proteinExistence type="predicted"/>
<dbReference type="AlphaFoldDB" id="A0A7J6LK23"/>